<keyword evidence="1" id="KW-0812">Transmembrane</keyword>
<keyword evidence="1" id="KW-1133">Transmembrane helix</keyword>
<keyword evidence="3" id="KW-1185">Reference proteome</keyword>
<keyword evidence="1" id="KW-0472">Membrane</keyword>
<dbReference type="Proteomes" id="UP000598820">
    <property type="component" value="Unassembled WGS sequence"/>
</dbReference>
<feature type="transmembrane region" description="Helical" evidence="1">
    <location>
        <begin position="75"/>
        <end position="92"/>
    </location>
</feature>
<feature type="transmembrane region" description="Helical" evidence="1">
    <location>
        <begin position="168"/>
        <end position="185"/>
    </location>
</feature>
<dbReference type="EMBL" id="JACWZY010000053">
    <property type="protein sequence ID" value="MBD2705351.1"/>
    <property type="molecule type" value="Genomic_DNA"/>
</dbReference>
<proteinExistence type="predicted"/>
<evidence type="ECO:0000256" key="1">
    <source>
        <dbReference type="SAM" id="Phobius"/>
    </source>
</evidence>
<feature type="transmembrane region" description="Helical" evidence="1">
    <location>
        <begin position="112"/>
        <end position="133"/>
    </location>
</feature>
<feature type="transmembrane region" description="Helical" evidence="1">
    <location>
        <begin position="44"/>
        <end position="63"/>
    </location>
</feature>
<feature type="transmembrane region" description="Helical" evidence="1">
    <location>
        <begin position="197"/>
        <end position="214"/>
    </location>
</feature>
<feature type="transmembrane region" description="Helical" evidence="1">
    <location>
        <begin position="142"/>
        <end position="162"/>
    </location>
</feature>
<protein>
    <submittedName>
        <fullName evidence="2">Uncharacterized protein</fullName>
    </submittedName>
</protein>
<reference evidence="2" key="1">
    <citation type="submission" date="2020-09" db="EMBL/GenBank/DDBJ databases">
        <authorList>
            <person name="Kim M.K."/>
        </authorList>
    </citation>
    <scope>NUCLEOTIDE SEQUENCE</scope>
    <source>
        <strain evidence="2">BT702</strain>
    </source>
</reference>
<dbReference type="AlphaFoldDB" id="A0A927GA84"/>
<organism evidence="2 3">
    <name type="scientific">Spirosoma profusum</name>
    <dbReference type="NCBI Taxonomy" id="2771354"/>
    <lineage>
        <taxon>Bacteria</taxon>
        <taxon>Pseudomonadati</taxon>
        <taxon>Bacteroidota</taxon>
        <taxon>Cytophagia</taxon>
        <taxon>Cytophagales</taxon>
        <taxon>Cytophagaceae</taxon>
        <taxon>Spirosoma</taxon>
    </lineage>
</organism>
<sequence>MERSYKHVSYLFVAILAIIVAGFYKSYFSKFPVFTGFTYVHHTHSLLLLLWFVMLIIQPILIYQKRLDLHRLIGKASYVLVPLIVWSMLAVMRKQYLRNLPNMPEVRNLASLYLPVSALIPFVTLYVLAIIYCKKPALHMRYMIASAIALLGPGIGRINFGFADFKTAVMFAFALGDVFLVGLLIYEFTKGKNYRPYLISLLICAVFHYAFPWAPNSAGWEWVAQGLVRLFSIATL</sequence>
<evidence type="ECO:0000313" key="3">
    <source>
        <dbReference type="Proteomes" id="UP000598820"/>
    </source>
</evidence>
<dbReference type="RefSeq" id="WP_190892662.1">
    <property type="nucleotide sequence ID" value="NZ_JACWZY010000053.1"/>
</dbReference>
<feature type="transmembrane region" description="Helical" evidence="1">
    <location>
        <begin position="7"/>
        <end position="24"/>
    </location>
</feature>
<name>A0A927GA84_9BACT</name>
<gene>
    <name evidence="2" type="ORF">IC229_32345</name>
</gene>
<accession>A0A927GA84</accession>
<comment type="caution">
    <text evidence="2">The sequence shown here is derived from an EMBL/GenBank/DDBJ whole genome shotgun (WGS) entry which is preliminary data.</text>
</comment>
<evidence type="ECO:0000313" key="2">
    <source>
        <dbReference type="EMBL" id="MBD2705351.1"/>
    </source>
</evidence>